<feature type="region of interest" description="Disordered" evidence="1">
    <location>
        <begin position="597"/>
        <end position="624"/>
    </location>
</feature>
<dbReference type="KEGG" id="sre:PTSG_04595"/>
<protein>
    <submittedName>
        <fullName evidence="2">Uncharacterized protein</fullName>
    </submittedName>
</protein>
<dbReference type="EMBL" id="GL832964">
    <property type="protein sequence ID" value="EGD72866.1"/>
    <property type="molecule type" value="Genomic_DNA"/>
</dbReference>
<feature type="compositionally biased region" description="Low complexity" evidence="1">
    <location>
        <begin position="505"/>
        <end position="520"/>
    </location>
</feature>
<feature type="compositionally biased region" description="Low complexity" evidence="1">
    <location>
        <begin position="55"/>
        <end position="64"/>
    </location>
</feature>
<dbReference type="RefSeq" id="XP_004994689.1">
    <property type="nucleotide sequence ID" value="XM_004994632.1"/>
</dbReference>
<evidence type="ECO:0000313" key="3">
    <source>
        <dbReference type="Proteomes" id="UP000007799"/>
    </source>
</evidence>
<feature type="compositionally biased region" description="Polar residues" evidence="1">
    <location>
        <begin position="70"/>
        <end position="87"/>
    </location>
</feature>
<accession>F2U7W1</accession>
<reference evidence="2" key="1">
    <citation type="submission" date="2009-08" db="EMBL/GenBank/DDBJ databases">
        <title>Annotation of Salpingoeca rosetta.</title>
        <authorList>
            <consortium name="The Broad Institute Genome Sequencing Platform"/>
            <person name="Russ C."/>
            <person name="Cuomo C."/>
            <person name="Burger G."/>
            <person name="Gray M.W."/>
            <person name="Holland P.W.H."/>
            <person name="King N."/>
            <person name="Lang F.B.F."/>
            <person name="Roger A.J."/>
            <person name="Ruiz-Trillo I."/>
            <person name="Young S.K."/>
            <person name="Zeng Q."/>
            <person name="Gargeya S."/>
            <person name="Alvarado L."/>
            <person name="Berlin A."/>
            <person name="Chapman S.B."/>
            <person name="Chen Z."/>
            <person name="Freedman E."/>
            <person name="Gellesch M."/>
            <person name="Goldberg J."/>
            <person name="Griggs A."/>
            <person name="Gujja S."/>
            <person name="Heilman E."/>
            <person name="Heiman D."/>
            <person name="Howarth C."/>
            <person name="Mehta T."/>
            <person name="Neiman D."/>
            <person name="Pearson M."/>
            <person name="Roberts A."/>
            <person name="Saif S."/>
            <person name="Shea T."/>
            <person name="Shenoy N."/>
            <person name="Sisk P."/>
            <person name="Stolte C."/>
            <person name="Sykes S."/>
            <person name="White J."/>
            <person name="Yandava C."/>
            <person name="Haas B."/>
            <person name="Nusbaum C."/>
            <person name="Birren B."/>
        </authorList>
    </citation>
    <scope>NUCLEOTIDE SEQUENCE [LARGE SCALE GENOMIC DNA]</scope>
    <source>
        <strain evidence="2">ATCC 50818</strain>
    </source>
</reference>
<gene>
    <name evidence="2" type="ORF">PTSG_04595</name>
</gene>
<sequence length="805" mass="86887">MSTLGMNANASTIQAATTATQPAIARASKPSSRHNSTNTIIAHNVSATNSKPCINNNSGNNDNNMADKPTSPTSCHQFAKSEPNTRATAMPPLAEKERVTVAMRQAFDALECNDVTDEHIDRLATIICSAMGTPNRVYHATRHVFDLFVSAETQPISCLAGVFHDVVYLQIDDGVHPLVMGELSRAGVTTSGAERGPSGEDRPMYTLATDQQPLPLRLCRAIFGWEDATLLKTGQQGVNEFLSALLAAQCLQALVSSAALFEIVICIEATIPFRGPCVYNDLLERALAATDIVPGLSDTYTRHQAKLAVEVACLVAERDVGNFASTDTRWFLTNSWKLLPEIHRSLRDAAAFTFADYAKAMLANVRFYLFLQSDPSRVFHQFESCRTREEYQRLLSLTTRNLNIGMEYGRTKLIAACILDALARQQGLAHRPASWFMQQPGCGVDMLGCGRQRVVWSARKRQSSGSSSSPAARRPSLSLCTPKGTAAPRTRASVHAIAMSSLAERTTTTTTTTSSASRSSDPSRRSSHQVHHQHHQHRRSCNPAINPAMKHSTTTTAASRLSATAPGHFANGVAMHAGNPRGSYTLAPFTLATSAPRTPRGSACVGSSFTEVGRRKSSLPSPAAMRRRSMLPPVDDHFFTNLLVPSYDYVEVLLELGTGYEAEFDVDADMTSLYVHQALVTEEGVHEAADMCAEYLEGKIDPATFLDAFERRVTTLLAHCMQLHTHRNTPTTATANGDSSSSNNDNNNTTTTSKNITTSTTTSISTSKGGHALSTTASSPPSSPVPKRPATSAAKGDVALEQSDA</sequence>
<dbReference type="eggNOG" id="ENOG502SNM3">
    <property type="taxonomic scope" value="Eukaryota"/>
</dbReference>
<dbReference type="InParanoid" id="F2U7W1"/>
<organism evidence="3">
    <name type="scientific">Salpingoeca rosetta (strain ATCC 50818 / BSB-021)</name>
    <dbReference type="NCBI Taxonomy" id="946362"/>
    <lineage>
        <taxon>Eukaryota</taxon>
        <taxon>Choanoflagellata</taxon>
        <taxon>Craspedida</taxon>
        <taxon>Salpingoecidae</taxon>
        <taxon>Salpingoeca</taxon>
    </lineage>
</organism>
<feature type="compositionally biased region" description="Low complexity" evidence="1">
    <location>
        <begin position="731"/>
        <end position="780"/>
    </location>
</feature>
<feature type="compositionally biased region" description="Basic residues" evidence="1">
    <location>
        <begin position="525"/>
        <end position="540"/>
    </location>
</feature>
<dbReference type="AlphaFoldDB" id="F2U7W1"/>
<feature type="region of interest" description="Disordered" evidence="1">
    <location>
        <begin position="51"/>
        <end position="87"/>
    </location>
</feature>
<feature type="region of interest" description="Disordered" evidence="1">
    <location>
        <begin position="728"/>
        <end position="805"/>
    </location>
</feature>
<keyword evidence="3" id="KW-1185">Reference proteome</keyword>
<feature type="compositionally biased region" description="Low complexity" evidence="1">
    <location>
        <begin position="463"/>
        <end position="479"/>
    </location>
</feature>
<feature type="region of interest" description="Disordered" evidence="1">
    <location>
        <begin position="458"/>
        <end position="558"/>
    </location>
</feature>
<evidence type="ECO:0000256" key="1">
    <source>
        <dbReference type="SAM" id="MobiDB-lite"/>
    </source>
</evidence>
<dbReference type="Proteomes" id="UP000007799">
    <property type="component" value="Unassembled WGS sequence"/>
</dbReference>
<name>F2U7W1_SALR5</name>
<dbReference type="GeneID" id="16075272"/>
<proteinExistence type="predicted"/>
<dbReference type="OrthoDB" id="42069at2759"/>
<evidence type="ECO:0000313" key="2">
    <source>
        <dbReference type="EMBL" id="EGD72866.1"/>
    </source>
</evidence>